<sequence>MASLQDKIDRSGGALNMLRNSQIGQYVFPVAAEFSNWRDEVEAWNNTAVLLDQSHHMTDLYVEGPDTVRLLSDLSINNYKNFGRNKAKQIVCCSHEGHVIGDAVLFGLDDFRVNVVGRPHIPNWVQYNAVAGGYDVVVERDERTTNTAHPKRRSYRFEVQGPKAWEILEKLNGGPIDDIKFFSMGQIKICGRNVRALKHGMAGAPGLELIGPADEAEEVRAAILAAGRDLGLLQGGARAYSTASTESGWFASVLPAVYSDPKLADYRKWLPEHGFEAGASLGGSFTSDNIEDYYITPWDAGYKFVDFNHDFVGRDALLAKKDEPHLQKMTLIWDNDDVVDIFRSQFNEGDDRAKWMEGPAAYFATFPFDEVKVNGKLVPGFSTYVVYSSNVRRWISLALLDPSVVKEGDTVELTWGEPGGGSNRPLVERHKQVTVRAVAASSPVPSKIREGYRPYLNTAA</sequence>
<feature type="domain" description="GCVT N-terminal" evidence="2">
    <location>
        <begin position="33"/>
        <end position="249"/>
    </location>
</feature>
<dbReference type="Proteomes" id="UP000566813">
    <property type="component" value="Unassembled WGS sequence"/>
</dbReference>
<dbReference type="GO" id="GO:0016740">
    <property type="term" value="F:transferase activity"/>
    <property type="evidence" value="ECO:0007669"/>
    <property type="project" value="UniProtKB-KW"/>
</dbReference>
<gene>
    <name evidence="3" type="ORF">H7F51_14350</name>
</gene>
<dbReference type="AlphaFoldDB" id="A0A7X1FTS8"/>
<feature type="binding site" evidence="1">
    <location>
        <position position="208"/>
    </location>
    <ligand>
        <name>substrate</name>
    </ligand>
</feature>
<name>A0A7X1FTS8_9SPHN</name>
<dbReference type="RefSeq" id="WP_185664997.1">
    <property type="nucleotide sequence ID" value="NZ_JACLAW010000011.1"/>
</dbReference>
<keyword evidence="3" id="KW-0808">Transferase</keyword>
<dbReference type="PANTHER" id="PTHR43757">
    <property type="entry name" value="AMINOMETHYLTRANSFERASE"/>
    <property type="match status" value="1"/>
</dbReference>
<evidence type="ECO:0000313" key="3">
    <source>
        <dbReference type="EMBL" id="MBC2666699.1"/>
    </source>
</evidence>
<dbReference type="InterPro" id="IPR027266">
    <property type="entry name" value="TrmE/GcvT-like"/>
</dbReference>
<evidence type="ECO:0000313" key="4">
    <source>
        <dbReference type="Proteomes" id="UP000566813"/>
    </source>
</evidence>
<dbReference type="EMBL" id="JACLAW010000011">
    <property type="protein sequence ID" value="MBC2666699.1"/>
    <property type="molecule type" value="Genomic_DNA"/>
</dbReference>
<accession>A0A7X1FTS8</accession>
<proteinExistence type="predicted"/>
<protein>
    <submittedName>
        <fullName evidence="3">Aminomethyl transferase family protein</fullName>
    </submittedName>
</protein>
<dbReference type="PANTHER" id="PTHR43757:SF2">
    <property type="entry name" value="AMINOMETHYLTRANSFERASE, MITOCHONDRIAL"/>
    <property type="match status" value="1"/>
</dbReference>
<comment type="caution">
    <text evidence="3">The sequence shown here is derived from an EMBL/GenBank/DDBJ whole genome shotgun (WGS) entry which is preliminary data.</text>
</comment>
<dbReference type="Gene3D" id="3.30.1360.120">
    <property type="entry name" value="Probable tRNA modification gtpase trme, domain 1"/>
    <property type="match status" value="1"/>
</dbReference>
<keyword evidence="4" id="KW-1185">Reference proteome</keyword>
<reference evidence="3 4" key="1">
    <citation type="submission" date="2020-08" db="EMBL/GenBank/DDBJ databases">
        <title>The genome sequence of type strain Novosphingobium flavum NBRC 111647.</title>
        <authorList>
            <person name="Liu Y."/>
        </authorList>
    </citation>
    <scope>NUCLEOTIDE SEQUENCE [LARGE SCALE GENOMIC DNA]</scope>
    <source>
        <strain evidence="3 4">NBRC 111647</strain>
    </source>
</reference>
<dbReference type="InterPro" id="IPR006222">
    <property type="entry name" value="GCVT_N"/>
</dbReference>
<dbReference type="Pfam" id="PF01571">
    <property type="entry name" value="GCV_T"/>
    <property type="match status" value="1"/>
</dbReference>
<evidence type="ECO:0000259" key="2">
    <source>
        <dbReference type="Pfam" id="PF01571"/>
    </source>
</evidence>
<dbReference type="InterPro" id="IPR028896">
    <property type="entry name" value="GcvT/YgfZ/DmdA"/>
</dbReference>
<evidence type="ECO:0000256" key="1">
    <source>
        <dbReference type="PIRSR" id="PIRSR006487-1"/>
    </source>
</evidence>
<organism evidence="3 4">
    <name type="scientific">Novosphingobium flavum</name>
    <dbReference type="NCBI Taxonomy" id="1778672"/>
    <lineage>
        <taxon>Bacteria</taxon>
        <taxon>Pseudomonadati</taxon>
        <taxon>Pseudomonadota</taxon>
        <taxon>Alphaproteobacteria</taxon>
        <taxon>Sphingomonadales</taxon>
        <taxon>Sphingomonadaceae</taxon>
        <taxon>Novosphingobium</taxon>
    </lineage>
</organism>
<dbReference type="SUPFAM" id="SSF103025">
    <property type="entry name" value="Folate-binding domain"/>
    <property type="match status" value="1"/>
</dbReference>